<feature type="region of interest" description="Disordered" evidence="11">
    <location>
        <begin position="184"/>
        <end position="216"/>
    </location>
</feature>
<name>A0A1H3T854_9PSED</name>
<dbReference type="Proteomes" id="UP000182902">
    <property type="component" value="Unassembled WGS sequence"/>
</dbReference>
<keyword evidence="3" id="KW-0762">Sugar transport</keyword>
<dbReference type="GO" id="GO:0005737">
    <property type="term" value="C:cytoplasm"/>
    <property type="evidence" value="ECO:0007669"/>
    <property type="project" value="UniProtKB-SubCell"/>
</dbReference>
<evidence type="ECO:0000256" key="2">
    <source>
        <dbReference type="ARBA" id="ARBA00022448"/>
    </source>
</evidence>
<evidence type="ECO:0000256" key="7">
    <source>
        <dbReference type="ARBA" id="ARBA00039163"/>
    </source>
</evidence>
<dbReference type="FunFam" id="2.70.70.10:FF:000001">
    <property type="entry name" value="PTS system glucose-specific IIA component"/>
    <property type="match status" value="1"/>
</dbReference>
<dbReference type="SUPFAM" id="SSF51261">
    <property type="entry name" value="Duplicated hybrid motif"/>
    <property type="match status" value="1"/>
</dbReference>
<dbReference type="Pfam" id="PF00358">
    <property type="entry name" value="PTS_EIIA_1"/>
    <property type="match status" value="1"/>
</dbReference>
<evidence type="ECO:0000259" key="12">
    <source>
        <dbReference type="PROSITE" id="PS51093"/>
    </source>
</evidence>
<keyword evidence="6" id="KW-0418">Kinase</keyword>
<feature type="compositionally biased region" description="Polar residues" evidence="11">
    <location>
        <begin position="200"/>
        <end position="209"/>
    </location>
</feature>
<keyword evidence="2" id="KW-0813">Transport</keyword>
<evidence type="ECO:0000256" key="1">
    <source>
        <dbReference type="ARBA" id="ARBA00004496"/>
    </source>
</evidence>
<dbReference type="InterPro" id="IPR001127">
    <property type="entry name" value="PTS_EIIA_1_perm"/>
</dbReference>
<dbReference type="NCBIfam" id="TIGR00830">
    <property type="entry name" value="PTBA"/>
    <property type="match status" value="1"/>
</dbReference>
<protein>
    <recommendedName>
        <fullName evidence="7">PTS system glucose-specific EIIA component</fullName>
    </recommendedName>
    <alternativeName>
        <fullName evidence="10">EIIA-Glc</fullName>
    </alternativeName>
    <alternativeName>
        <fullName evidence="9">EIII-Glc</fullName>
    </alternativeName>
    <alternativeName>
        <fullName evidence="8">Glucose-specific phosphotransferase enzyme IIA component</fullName>
    </alternativeName>
</protein>
<feature type="domain" description="PTS EIIA type-1" evidence="12">
    <location>
        <begin position="26"/>
        <end position="130"/>
    </location>
</feature>
<evidence type="ECO:0000313" key="13">
    <source>
        <dbReference type="EMBL" id="SDZ45895.1"/>
    </source>
</evidence>
<evidence type="ECO:0000256" key="8">
    <source>
        <dbReference type="ARBA" id="ARBA00042296"/>
    </source>
</evidence>
<organism evidence="13 14">
    <name type="scientific">Pseudomonas salomonii</name>
    <dbReference type="NCBI Taxonomy" id="191391"/>
    <lineage>
        <taxon>Bacteria</taxon>
        <taxon>Pseudomonadati</taxon>
        <taxon>Pseudomonadota</taxon>
        <taxon>Gammaproteobacteria</taxon>
        <taxon>Pseudomonadales</taxon>
        <taxon>Pseudomonadaceae</taxon>
        <taxon>Pseudomonas</taxon>
    </lineage>
</organism>
<dbReference type="InterPro" id="IPR050890">
    <property type="entry name" value="PTS_EIIA_component"/>
</dbReference>
<dbReference type="GO" id="GO:0009401">
    <property type="term" value="P:phosphoenolpyruvate-dependent sugar phosphotransferase system"/>
    <property type="evidence" value="ECO:0007669"/>
    <property type="project" value="UniProtKB-KW"/>
</dbReference>
<evidence type="ECO:0000256" key="10">
    <source>
        <dbReference type="ARBA" id="ARBA00042873"/>
    </source>
</evidence>
<accession>A0A1H3T854</accession>
<evidence type="ECO:0000256" key="6">
    <source>
        <dbReference type="ARBA" id="ARBA00022777"/>
    </source>
</evidence>
<evidence type="ECO:0000256" key="11">
    <source>
        <dbReference type="SAM" id="MobiDB-lite"/>
    </source>
</evidence>
<dbReference type="PANTHER" id="PTHR45008:SF1">
    <property type="entry name" value="PTS SYSTEM GLUCOSE-SPECIFIC EIIA COMPONENT"/>
    <property type="match status" value="1"/>
</dbReference>
<evidence type="ECO:0000313" key="14">
    <source>
        <dbReference type="Proteomes" id="UP000182902"/>
    </source>
</evidence>
<evidence type="ECO:0000256" key="9">
    <source>
        <dbReference type="ARBA" id="ARBA00042526"/>
    </source>
</evidence>
<gene>
    <name evidence="13" type="ORF">SAMN05216247_110249</name>
</gene>
<proteinExistence type="predicted"/>
<dbReference type="Gene3D" id="2.70.70.10">
    <property type="entry name" value="Glucose Permease (Domain IIA)"/>
    <property type="match status" value="1"/>
</dbReference>
<evidence type="ECO:0000256" key="4">
    <source>
        <dbReference type="ARBA" id="ARBA00022679"/>
    </source>
</evidence>
<evidence type="ECO:0000256" key="5">
    <source>
        <dbReference type="ARBA" id="ARBA00022683"/>
    </source>
</evidence>
<dbReference type="GO" id="GO:0016301">
    <property type="term" value="F:kinase activity"/>
    <property type="evidence" value="ECO:0007669"/>
    <property type="project" value="UniProtKB-KW"/>
</dbReference>
<keyword evidence="5" id="KW-0598">Phosphotransferase system</keyword>
<dbReference type="PANTHER" id="PTHR45008">
    <property type="entry name" value="PTS SYSTEM GLUCOSE-SPECIFIC EIIA COMPONENT"/>
    <property type="match status" value="1"/>
</dbReference>
<comment type="subcellular location">
    <subcellularLocation>
        <location evidence="1">Cytoplasm</location>
    </subcellularLocation>
</comment>
<dbReference type="PROSITE" id="PS51093">
    <property type="entry name" value="PTS_EIIA_TYPE_1"/>
    <property type="match status" value="1"/>
</dbReference>
<keyword evidence="4" id="KW-0808">Transferase</keyword>
<dbReference type="InterPro" id="IPR011055">
    <property type="entry name" value="Dup_hybrid_motif"/>
</dbReference>
<sequence length="216" mass="22795">MSYNNNELTLSAPLSGPVLSLGNVPDEVFASGAMGDGIAIDPLNDCLHAPCDGVIIHVARTGHALTIRADNGAEMLMHVGIDTVELNGEGFALLVKEGARVSQGQALVQFDLDRIARQCKSLVSLIILTNGERFELRPVAGKFVKVGEPLLHIAARSAAPLQAAVDNAVTEVRASVRITHRGGLHAAPPRWSARPRKSSIAMQSCTSPASRRPATA</sequence>
<dbReference type="EMBL" id="FNOX01000010">
    <property type="protein sequence ID" value="SDZ45895.1"/>
    <property type="molecule type" value="Genomic_DNA"/>
</dbReference>
<dbReference type="PROSITE" id="PS00371">
    <property type="entry name" value="PTS_EIIA_TYPE_1_HIS"/>
    <property type="match status" value="1"/>
</dbReference>
<evidence type="ECO:0000256" key="3">
    <source>
        <dbReference type="ARBA" id="ARBA00022597"/>
    </source>
</evidence>
<reference evidence="13 14" key="1">
    <citation type="submission" date="2016-10" db="EMBL/GenBank/DDBJ databases">
        <authorList>
            <person name="de Groot N.N."/>
        </authorList>
    </citation>
    <scope>NUCLEOTIDE SEQUENCE [LARGE SCALE GENOMIC DNA]</scope>
    <source>
        <strain evidence="13 14">ICMP 14252</strain>
    </source>
</reference>
<dbReference type="AlphaFoldDB" id="A0A1H3T854"/>